<evidence type="ECO:0000313" key="9">
    <source>
        <dbReference type="EMBL" id="PYE53334.1"/>
    </source>
</evidence>
<dbReference type="Pfam" id="PF19300">
    <property type="entry name" value="BPD_transp_1_N"/>
    <property type="match status" value="1"/>
</dbReference>
<feature type="domain" description="ABC transmembrane type-1" evidence="8">
    <location>
        <begin position="92"/>
        <end position="308"/>
    </location>
</feature>
<comment type="caution">
    <text evidence="9">The sequence shown here is derived from an EMBL/GenBank/DDBJ whole genome shotgun (WGS) entry which is preliminary data.</text>
</comment>
<keyword evidence="2 7" id="KW-0813">Transport</keyword>
<sequence>MLRRLVNSIPVLIGASLLIFFIIQLAPGDFLTSQLLDPNVSPQQIDNLRKQFGLDQPVIVQYFYWIRELLQGNLGLSFAYKQPVADVIAPRILNSLWLVLLNLVLFYIIAIPLGVYGAVRQYSLGDKITSTIMYFFLGFPSFFFALIVIYFILQVRFATGWQIPVGGMTSSNYNELSTVSKVFDVLAHIAIPALTLAIISVAAFSRIMRAQMLEYLNADFIRTARSKGLSESKVVYKHAFRNAIIPFVAGIGGILPGLISGAGFVEVVFAYPGITPMLLDAINQQDLYLIAGFNIVTILLLIVGNLISDVLLTVVDPRIRYA</sequence>
<dbReference type="CDD" id="cd06261">
    <property type="entry name" value="TM_PBP2"/>
    <property type="match status" value="1"/>
</dbReference>
<evidence type="ECO:0000256" key="4">
    <source>
        <dbReference type="ARBA" id="ARBA00022692"/>
    </source>
</evidence>
<evidence type="ECO:0000256" key="7">
    <source>
        <dbReference type="RuleBase" id="RU363032"/>
    </source>
</evidence>
<feature type="transmembrane region" description="Helical" evidence="7">
    <location>
        <begin position="185"/>
        <end position="204"/>
    </location>
</feature>
<dbReference type="InterPro" id="IPR045621">
    <property type="entry name" value="BPD_transp_1_N"/>
</dbReference>
<accession>A0A318S5E9</accession>
<evidence type="ECO:0000256" key="2">
    <source>
        <dbReference type="ARBA" id="ARBA00022448"/>
    </source>
</evidence>
<feature type="transmembrane region" description="Helical" evidence="7">
    <location>
        <begin position="5"/>
        <end position="26"/>
    </location>
</feature>
<organism evidence="9 10">
    <name type="scientific">Deinococcus yavapaiensis KR-236</name>
    <dbReference type="NCBI Taxonomy" id="694435"/>
    <lineage>
        <taxon>Bacteria</taxon>
        <taxon>Thermotogati</taxon>
        <taxon>Deinococcota</taxon>
        <taxon>Deinococci</taxon>
        <taxon>Deinococcales</taxon>
        <taxon>Deinococcaceae</taxon>
        <taxon>Deinococcus</taxon>
    </lineage>
</organism>
<dbReference type="InterPro" id="IPR035906">
    <property type="entry name" value="MetI-like_sf"/>
</dbReference>
<dbReference type="InterPro" id="IPR000515">
    <property type="entry name" value="MetI-like"/>
</dbReference>
<name>A0A318S5E9_9DEIO</name>
<keyword evidence="10" id="KW-1185">Reference proteome</keyword>
<evidence type="ECO:0000259" key="8">
    <source>
        <dbReference type="PROSITE" id="PS50928"/>
    </source>
</evidence>
<comment type="similarity">
    <text evidence="7">Belongs to the binding-protein-dependent transport system permease family.</text>
</comment>
<feature type="transmembrane region" description="Helical" evidence="7">
    <location>
        <begin position="243"/>
        <end position="271"/>
    </location>
</feature>
<reference evidence="9 10" key="1">
    <citation type="submission" date="2018-06" db="EMBL/GenBank/DDBJ databases">
        <title>Genomic Encyclopedia of Type Strains, Phase IV (KMG-IV): sequencing the most valuable type-strain genomes for metagenomic binning, comparative biology and taxonomic classification.</title>
        <authorList>
            <person name="Goeker M."/>
        </authorList>
    </citation>
    <scope>NUCLEOTIDE SEQUENCE [LARGE SCALE GENOMIC DNA]</scope>
    <source>
        <strain evidence="9 10">DSM 18048</strain>
    </source>
</reference>
<evidence type="ECO:0000313" key="10">
    <source>
        <dbReference type="Proteomes" id="UP000248326"/>
    </source>
</evidence>
<protein>
    <submittedName>
        <fullName evidence="9">Peptide/nickel transport system permease protein</fullName>
    </submittedName>
</protein>
<gene>
    <name evidence="9" type="ORF">DES52_109107</name>
</gene>
<feature type="transmembrane region" description="Helical" evidence="7">
    <location>
        <begin position="131"/>
        <end position="153"/>
    </location>
</feature>
<dbReference type="GO" id="GO:0055085">
    <property type="term" value="P:transmembrane transport"/>
    <property type="evidence" value="ECO:0007669"/>
    <property type="project" value="InterPro"/>
</dbReference>
<dbReference type="PROSITE" id="PS50928">
    <property type="entry name" value="ABC_TM1"/>
    <property type="match status" value="1"/>
</dbReference>
<keyword evidence="5 7" id="KW-1133">Transmembrane helix</keyword>
<dbReference type="RefSeq" id="WP_342767082.1">
    <property type="nucleotide sequence ID" value="NZ_QJSX01000009.1"/>
</dbReference>
<dbReference type="Proteomes" id="UP000248326">
    <property type="component" value="Unassembled WGS sequence"/>
</dbReference>
<dbReference type="EMBL" id="QJSX01000009">
    <property type="protein sequence ID" value="PYE53334.1"/>
    <property type="molecule type" value="Genomic_DNA"/>
</dbReference>
<keyword evidence="6 7" id="KW-0472">Membrane</keyword>
<dbReference type="PANTHER" id="PTHR30465">
    <property type="entry name" value="INNER MEMBRANE ABC TRANSPORTER"/>
    <property type="match status" value="1"/>
</dbReference>
<evidence type="ECO:0000256" key="1">
    <source>
        <dbReference type="ARBA" id="ARBA00004651"/>
    </source>
</evidence>
<keyword evidence="4 7" id="KW-0812">Transmembrane</keyword>
<dbReference type="Gene3D" id="1.10.3720.10">
    <property type="entry name" value="MetI-like"/>
    <property type="match status" value="1"/>
</dbReference>
<dbReference type="PANTHER" id="PTHR30465:SF0">
    <property type="entry name" value="OLIGOPEPTIDE TRANSPORT SYSTEM PERMEASE PROTEIN APPB"/>
    <property type="match status" value="1"/>
</dbReference>
<dbReference type="SUPFAM" id="SSF161098">
    <property type="entry name" value="MetI-like"/>
    <property type="match status" value="1"/>
</dbReference>
<keyword evidence="3" id="KW-1003">Cell membrane</keyword>
<proteinExistence type="inferred from homology"/>
<evidence type="ECO:0000256" key="3">
    <source>
        <dbReference type="ARBA" id="ARBA00022475"/>
    </source>
</evidence>
<feature type="transmembrane region" description="Helical" evidence="7">
    <location>
        <begin position="291"/>
        <end position="315"/>
    </location>
</feature>
<dbReference type="Pfam" id="PF00528">
    <property type="entry name" value="BPD_transp_1"/>
    <property type="match status" value="1"/>
</dbReference>
<dbReference type="AlphaFoldDB" id="A0A318S5E9"/>
<dbReference type="GO" id="GO:0005886">
    <property type="term" value="C:plasma membrane"/>
    <property type="evidence" value="ECO:0007669"/>
    <property type="project" value="UniProtKB-SubCell"/>
</dbReference>
<feature type="transmembrane region" description="Helical" evidence="7">
    <location>
        <begin position="96"/>
        <end position="119"/>
    </location>
</feature>
<evidence type="ECO:0000256" key="6">
    <source>
        <dbReference type="ARBA" id="ARBA00023136"/>
    </source>
</evidence>
<evidence type="ECO:0000256" key="5">
    <source>
        <dbReference type="ARBA" id="ARBA00022989"/>
    </source>
</evidence>
<comment type="subcellular location">
    <subcellularLocation>
        <location evidence="1 7">Cell membrane</location>
        <topology evidence="1 7">Multi-pass membrane protein</topology>
    </subcellularLocation>
</comment>